<evidence type="ECO:0000256" key="6">
    <source>
        <dbReference type="SAM" id="Phobius"/>
    </source>
</evidence>
<evidence type="ECO:0000256" key="4">
    <source>
        <dbReference type="ARBA" id="ARBA00022989"/>
    </source>
</evidence>
<evidence type="ECO:0000313" key="10">
    <source>
        <dbReference type="EMBL" id="EED93260.1"/>
    </source>
</evidence>
<dbReference type="PANTHER" id="PTHR48041">
    <property type="entry name" value="ABC TRANSPORTER G FAMILY MEMBER 28"/>
    <property type="match status" value="1"/>
</dbReference>
<dbReference type="Pfam" id="PF19055">
    <property type="entry name" value="ABC2_membrane_7"/>
    <property type="match status" value="1"/>
</dbReference>
<dbReference type="OMA" id="YESFRET"/>
<dbReference type="GO" id="GO:0005524">
    <property type="term" value="F:ATP binding"/>
    <property type="evidence" value="ECO:0007669"/>
    <property type="project" value="InterPro"/>
</dbReference>
<evidence type="ECO:0000259" key="9">
    <source>
        <dbReference type="Pfam" id="PF19055"/>
    </source>
</evidence>
<organism evidence="10 11">
    <name type="scientific">Thalassiosira pseudonana</name>
    <name type="common">Marine diatom</name>
    <name type="synonym">Cyclotella nana</name>
    <dbReference type="NCBI Taxonomy" id="35128"/>
    <lineage>
        <taxon>Eukaryota</taxon>
        <taxon>Sar</taxon>
        <taxon>Stramenopiles</taxon>
        <taxon>Ochrophyta</taxon>
        <taxon>Bacillariophyta</taxon>
        <taxon>Coscinodiscophyceae</taxon>
        <taxon>Thalassiosirophycidae</taxon>
        <taxon>Thalassiosirales</taxon>
        <taxon>Thalassiosiraceae</taxon>
        <taxon>Thalassiosira</taxon>
    </lineage>
</organism>
<feature type="non-terminal residue" evidence="10">
    <location>
        <position position="312"/>
    </location>
</feature>
<dbReference type="eggNOG" id="KOG0061">
    <property type="taxonomic scope" value="Eukaryota"/>
</dbReference>
<dbReference type="RefSeq" id="XP_002289723.1">
    <property type="nucleotide sequence ID" value="XM_002289687.1"/>
</dbReference>
<name>B8BYZ8_THAPS</name>
<evidence type="ECO:0000256" key="3">
    <source>
        <dbReference type="ARBA" id="ARBA00022692"/>
    </source>
</evidence>
<keyword evidence="11" id="KW-1185">Reference proteome</keyword>
<proteinExistence type="predicted"/>
<dbReference type="GeneID" id="7452650"/>
<dbReference type="InterPro" id="IPR013525">
    <property type="entry name" value="ABC2_TM"/>
</dbReference>
<evidence type="ECO:0000256" key="5">
    <source>
        <dbReference type="ARBA" id="ARBA00023136"/>
    </source>
</evidence>
<comment type="subcellular location">
    <subcellularLocation>
        <location evidence="1">Membrane</location>
        <topology evidence="1">Multi-pass membrane protein</topology>
    </subcellularLocation>
</comment>
<keyword evidence="2" id="KW-0813">Transport</keyword>
<dbReference type="InterPro" id="IPR027417">
    <property type="entry name" value="P-loop_NTPase"/>
</dbReference>
<evidence type="ECO:0000256" key="1">
    <source>
        <dbReference type="ARBA" id="ARBA00004141"/>
    </source>
</evidence>
<dbReference type="InterPro" id="IPR043926">
    <property type="entry name" value="ABCG_dom"/>
</dbReference>
<dbReference type="PANTHER" id="PTHR48041:SF139">
    <property type="entry name" value="PROTEIN SCARLET"/>
    <property type="match status" value="1"/>
</dbReference>
<dbReference type="SUPFAM" id="SSF52540">
    <property type="entry name" value="P-loop containing nucleoside triphosphate hydrolases"/>
    <property type="match status" value="1"/>
</dbReference>
<dbReference type="GO" id="GO:0042626">
    <property type="term" value="F:ATPase-coupled transmembrane transporter activity"/>
    <property type="evidence" value="ECO:0000318"/>
    <property type="project" value="GO_Central"/>
</dbReference>
<dbReference type="InterPro" id="IPR003439">
    <property type="entry name" value="ABC_transporter-like_ATP-bd"/>
</dbReference>
<dbReference type="InterPro" id="IPR050352">
    <property type="entry name" value="ABCG_transporters"/>
</dbReference>
<feature type="transmembrane region" description="Helical" evidence="6">
    <location>
        <begin position="259"/>
        <end position="280"/>
    </location>
</feature>
<feature type="domain" description="ABC transporter family G" evidence="9">
    <location>
        <begin position="89"/>
        <end position="156"/>
    </location>
</feature>
<reference evidence="10 11" key="1">
    <citation type="journal article" date="2004" name="Science">
        <title>The genome of the diatom Thalassiosira pseudonana: ecology, evolution, and metabolism.</title>
        <authorList>
            <person name="Armbrust E.V."/>
            <person name="Berges J.A."/>
            <person name="Bowler C."/>
            <person name="Green B.R."/>
            <person name="Martinez D."/>
            <person name="Putnam N.H."/>
            <person name="Zhou S."/>
            <person name="Allen A.E."/>
            <person name="Apt K.E."/>
            <person name="Bechner M."/>
            <person name="Brzezinski M.A."/>
            <person name="Chaal B.K."/>
            <person name="Chiovitti A."/>
            <person name="Davis A.K."/>
            <person name="Demarest M.S."/>
            <person name="Detter J.C."/>
            <person name="Glavina T."/>
            <person name="Goodstein D."/>
            <person name="Hadi M.Z."/>
            <person name="Hellsten U."/>
            <person name="Hildebrand M."/>
            <person name="Jenkins B.D."/>
            <person name="Jurka J."/>
            <person name="Kapitonov V.V."/>
            <person name="Kroger N."/>
            <person name="Lau W.W."/>
            <person name="Lane T.W."/>
            <person name="Larimer F.W."/>
            <person name="Lippmeier J.C."/>
            <person name="Lucas S."/>
            <person name="Medina M."/>
            <person name="Montsant A."/>
            <person name="Obornik M."/>
            <person name="Parker M.S."/>
            <person name="Palenik B."/>
            <person name="Pazour G.J."/>
            <person name="Richardson P.M."/>
            <person name="Rynearson T.A."/>
            <person name="Saito M.A."/>
            <person name="Schwartz D.C."/>
            <person name="Thamatrakoln K."/>
            <person name="Valentin K."/>
            <person name="Vardi A."/>
            <person name="Wilkerson F.P."/>
            <person name="Rokhsar D.S."/>
        </authorList>
    </citation>
    <scope>NUCLEOTIDE SEQUENCE [LARGE SCALE GENOMIC DNA]</scope>
    <source>
        <strain evidence="10 11">CCMP1335</strain>
    </source>
</reference>
<dbReference type="EMBL" id="CM000641">
    <property type="protein sequence ID" value="EED93260.1"/>
    <property type="molecule type" value="Genomic_DNA"/>
</dbReference>
<dbReference type="Gene3D" id="3.40.50.300">
    <property type="entry name" value="P-loop containing nucleotide triphosphate hydrolases"/>
    <property type="match status" value="1"/>
</dbReference>
<evidence type="ECO:0000313" key="11">
    <source>
        <dbReference type="Proteomes" id="UP000001449"/>
    </source>
</evidence>
<dbReference type="GO" id="GO:0140359">
    <property type="term" value="F:ABC-type transporter activity"/>
    <property type="evidence" value="ECO:0007669"/>
    <property type="project" value="InterPro"/>
</dbReference>
<feature type="non-terminal residue" evidence="10">
    <location>
        <position position="1"/>
    </location>
</feature>
<sequence length="312" mass="34979">EADALIASILDEVGLSAQKDTVVGGMFKRGLSGGQKRRLSVALEAITSPLNMFLDEPTSGLDSESALRLMQYLHRYARGERRRVIVTIHQPSSRIWELIDNVVLMAEGRLIYQGRRQQMEDFFTAYGHPVPPNFNPADHYIEALAELPIPSPSTDEDCNATESQSTAEMWYESFRETESVVIRSDPSNRTLKARKQVQSTLLSSFELIRRSFTGLYKNPVVLGLRVAVYTGISVALGILFFNLANDRNPHSILIGRTSILYFVVAFFSTMSVAAIPFAIVERGIVQKEVRNHRYHPVFYHLSQAISSLPACL</sequence>
<dbReference type="GO" id="GO:0016020">
    <property type="term" value="C:membrane"/>
    <property type="evidence" value="ECO:0000318"/>
    <property type="project" value="GO_Central"/>
</dbReference>
<dbReference type="HOGENOM" id="CLU_000604_57_7_1"/>
<keyword evidence="3 6" id="KW-0812">Transmembrane</keyword>
<dbReference type="GO" id="GO:0016887">
    <property type="term" value="F:ATP hydrolysis activity"/>
    <property type="evidence" value="ECO:0007669"/>
    <property type="project" value="InterPro"/>
</dbReference>
<evidence type="ECO:0000259" key="7">
    <source>
        <dbReference type="Pfam" id="PF00005"/>
    </source>
</evidence>
<gene>
    <name evidence="10" type="ORF">THAPSDRAFT_262120</name>
</gene>
<keyword evidence="4 6" id="KW-1133">Transmembrane helix</keyword>
<dbReference type="Proteomes" id="UP000001449">
    <property type="component" value="Chromosome 4"/>
</dbReference>
<feature type="transmembrane region" description="Helical" evidence="6">
    <location>
        <begin position="220"/>
        <end position="244"/>
    </location>
</feature>
<dbReference type="Pfam" id="PF00005">
    <property type="entry name" value="ABC_tran"/>
    <property type="match status" value="1"/>
</dbReference>
<dbReference type="GO" id="GO:0055085">
    <property type="term" value="P:transmembrane transport"/>
    <property type="evidence" value="ECO:0000318"/>
    <property type="project" value="GO_Central"/>
</dbReference>
<accession>B8BYZ8</accession>
<reference evidence="10 11" key="2">
    <citation type="journal article" date="2008" name="Nature">
        <title>The Phaeodactylum genome reveals the evolutionary history of diatom genomes.</title>
        <authorList>
            <person name="Bowler C."/>
            <person name="Allen A.E."/>
            <person name="Badger J.H."/>
            <person name="Grimwood J."/>
            <person name="Jabbari K."/>
            <person name="Kuo A."/>
            <person name="Maheswari U."/>
            <person name="Martens C."/>
            <person name="Maumus F."/>
            <person name="Otillar R.P."/>
            <person name="Rayko E."/>
            <person name="Salamov A."/>
            <person name="Vandepoele K."/>
            <person name="Beszteri B."/>
            <person name="Gruber A."/>
            <person name="Heijde M."/>
            <person name="Katinka M."/>
            <person name="Mock T."/>
            <person name="Valentin K."/>
            <person name="Verret F."/>
            <person name="Berges J.A."/>
            <person name="Brownlee C."/>
            <person name="Cadoret J.P."/>
            <person name="Chiovitti A."/>
            <person name="Choi C.J."/>
            <person name="Coesel S."/>
            <person name="De Martino A."/>
            <person name="Detter J.C."/>
            <person name="Durkin C."/>
            <person name="Falciatore A."/>
            <person name="Fournet J."/>
            <person name="Haruta M."/>
            <person name="Huysman M.J."/>
            <person name="Jenkins B.D."/>
            <person name="Jiroutova K."/>
            <person name="Jorgensen R.E."/>
            <person name="Joubert Y."/>
            <person name="Kaplan A."/>
            <person name="Kroger N."/>
            <person name="Kroth P.G."/>
            <person name="La Roche J."/>
            <person name="Lindquist E."/>
            <person name="Lommer M."/>
            <person name="Martin-Jezequel V."/>
            <person name="Lopez P.J."/>
            <person name="Lucas S."/>
            <person name="Mangogna M."/>
            <person name="McGinnis K."/>
            <person name="Medlin L.K."/>
            <person name="Montsant A."/>
            <person name="Oudot-Le Secq M.P."/>
            <person name="Napoli C."/>
            <person name="Obornik M."/>
            <person name="Parker M.S."/>
            <person name="Petit J.L."/>
            <person name="Porcel B.M."/>
            <person name="Poulsen N."/>
            <person name="Robison M."/>
            <person name="Rychlewski L."/>
            <person name="Rynearson T.A."/>
            <person name="Schmutz J."/>
            <person name="Shapiro H."/>
            <person name="Siaut M."/>
            <person name="Stanley M."/>
            <person name="Sussman M.R."/>
            <person name="Taylor A.R."/>
            <person name="Vardi A."/>
            <person name="von Dassow P."/>
            <person name="Vyverman W."/>
            <person name="Willis A."/>
            <person name="Wyrwicz L.S."/>
            <person name="Rokhsar D.S."/>
            <person name="Weissenbach J."/>
            <person name="Armbrust E.V."/>
            <person name="Green B.R."/>
            <person name="Van de Peer Y."/>
            <person name="Grigoriev I.V."/>
        </authorList>
    </citation>
    <scope>NUCLEOTIDE SEQUENCE [LARGE SCALE GENOMIC DNA]</scope>
    <source>
        <strain evidence="10 11">CCMP1335</strain>
    </source>
</reference>
<dbReference type="STRING" id="35128.B8BYZ8"/>
<keyword evidence="5 6" id="KW-0472">Membrane</keyword>
<dbReference type="PaxDb" id="35128-Thaps262120"/>
<evidence type="ECO:0000259" key="8">
    <source>
        <dbReference type="Pfam" id="PF01061"/>
    </source>
</evidence>
<protein>
    <recommendedName>
        <fullName evidence="12">ABC transporter domain-containing protein</fullName>
    </recommendedName>
</protein>
<evidence type="ECO:0008006" key="12">
    <source>
        <dbReference type="Google" id="ProtNLM"/>
    </source>
</evidence>
<dbReference type="KEGG" id="tps:THAPSDRAFT_262120"/>
<dbReference type="FunFam" id="3.40.50.300:FF:004191">
    <property type="entry name" value="Predicted protein"/>
    <property type="match status" value="1"/>
</dbReference>
<feature type="domain" description="ABC transporter" evidence="7">
    <location>
        <begin position="4"/>
        <end position="59"/>
    </location>
</feature>
<dbReference type="AlphaFoldDB" id="B8BYZ8"/>
<evidence type="ECO:0000256" key="2">
    <source>
        <dbReference type="ARBA" id="ARBA00022448"/>
    </source>
</evidence>
<dbReference type="Pfam" id="PF01061">
    <property type="entry name" value="ABC2_membrane"/>
    <property type="match status" value="1"/>
</dbReference>
<feature type="domain" description="ABC-2 type transporter transmembrane" evidence="8">
    <location>
        <begin position="207"/>
        <end position="309"/>
    </location>
</feature>
<dbReference type="InParanoid" id="B8BYZ8"/>